<dbReference type="Proteomes" id="UP000298787">
    <property type="component" value="Chromosome 1"/>
</dbReference>
<protein>
    <submittedName>
        <fullName evidence="1">Uncharacterized protein</fullName>
    </submittedName>
</protein>
<dbReference type="PANTHER" id="PTHR37162">
    <property type="entry name" value="HAT FAMILY DIMERISATION DOMAINCONTAINING PROTEIN-RELATED"/>
    <property type="match status" value="1"/>
</dbReference>
<proteinExistence type="predicted"/>
<evidence type="ECO:0000313" key="1">
    <source>
        <dbReference type="EMBL" id="TKS66114.1"/>
    </source>
</evidence>
<keyword evidence="2" id="KW-1185">Reference proteome</keyword>
<reference evidence="1 2" key="1">
    <citation type="submission" date="2019-01" db="EMBL/GenBank/DDBJ databases">
        <title>Genome Assembly of Collichthys lucidus.</title>
        <authorList>
            <person name="Cai M."/>
            <person name="Xiao S."/>
        </authorList>
    </citation>
    <scope>NUCLEOTIDE SEQUENCE [LARGE SCALE GENOMIC DNA]</scope>
    <source>
        <strain evidence="1">JT15FE1705JMU</strain>
        <tissue evidence="1">Muscle</tissue>
    </source>
</reference>
<sequence>MDGPNVNFRFLELLQSDLKEMYGGAQLVAVGSCGLHTLHNAFKAGFSMWQMEKLLRAMHTLFNNVPARREDYVTVTKSSVFPLAFCGHRWLENLPVVQRALEVWPFLQLYADAVKKKELPNPGTGSFETIEAAQKDRLILAKLQFFATIARTFQPFLKRYQTDEPAMPFLASDLAELMKSLLRRFVKREVLQDITKLQLTKLDLSEKKNLLLPQKVDIGLGAEKALKESAVSDLRVLEFRSDCMQGLTNIVRKVQEKSPLKYTTVRQMACLDPSNMFRDPDRCKEQMKGLVQTFLQTKQLSGGDVILQQFDALLTLECRNEEFLSFQPLVRRLDTFLWGFLNRTYPEAWAFCQKLLLLSHGQASVERGFSVNKEVETDNMHEETMVAHRLVCDYVDLHGGVTKVPLTKELLVSVGAARSRYRVFLDQQRARKEGEARTQKRKLAEDYLTDLKKKRTTVQEVCTCLTTEADKLAEEAEGKSGSKMAQLLSKSNALRRASKDKMTELKKVEEEITIKAEELRYM</sequence>
<evidence type="ECO:0000313" key="2">
    <source>
        <dbReference type="Proteomes" id="UP000298787"/>
    </source>
</evidence>
<accession>A0A4U5TWT2</accession>
<dbReference type="AlphaFoldDB" id="A0A4U5TWT2"/>
<name>A0A4U5TWT2_COLLU</name>
<dbReference type="STRING" id="240159.A0A4U5TWT2"/>
<organism evidence="1 2">
    <name type="scientific">Collichthys lucidus</name>
    <name type="common">Big head croaker</name>
    <name type="synonym">Sciaena lucida</name>
    <dbReference type="NCBI Taxonomy" id="240159"/>
    <lineage>
        <taxon>Eukaryota</taxon>
        <taxon>Metazoa</taxon>
        <taxon>Chordata</taxon>
        <taxon>Craniata</taxon>
        <taxon>Vertebrata</taxon>
        <taxon>Euteleostomi</taxon>
        <taxon>Actinopterygii</taxon>
        <taxon>Neopterygii</taxon>
        <taxon>Teleostei</taxon>
        <taxon>Neoteleostei</taxon>
        <taxon>Acanthomorphata</taxon>
        <taxon>Eupercaria</taxon>
        <taxon>Sciaenidae</taxon>
        <taxon>Collichthys</taxon>
    </lineage>
</organism>
<gene>
    <name evidence="1" type="ORF">D9C73_000170</name>
</gene>
<dbReference type="PANTHER" id="PTHR37162:SF11">
    <property type="match status" value="1"/>
</dbReference>
<dbReference type="EMBL" id="CM014078">
    <property type="protein sequence ID" value="TKS66114.1"/>
    <property type="molecule type" value="Genomic_DNA"/>
</dbReference>